<proteinExistence type="predicted"/>
<dbReference type="InterPro" id="IPR036691">
    <property type="entry name" value="Endo/exonu/phosph_ase_sf"/>
</dbReference>
<sequence length="412" mass="47181">MTEQNDNMHTWQNLNRDRSWIRRQTPKDVKLSNYAGFYDTRCLWKARYKLQTRVQLQKGSVWGRIMQKTGMNNIRPCDIWGHHSTYFSDAGLAPNMDDNAENDQQVSQEQSILEPRSETSEGRFNLQTVNSGSSGTSQVSAAVTYPDTAICKDAQGVKDTTAEDIVGNVNFSSAGCQHGSEETDPKFKTMSNKINVSDHKVIGVSEVNIIVISDSEDVEDFNGEVIEVKNDQSPAEVIPTVVSNDLASDSELDVSVVENGEIFGGSWYQGRQWEYTEVGRYYLQRPERQRGFEFSVMSYNVLAQKLLEDNRYLYAHSSPSALDWNKRKDRLLKEIVHHSSDVICLQEVEDVRFFDFFKPELEQLGTQNFVNKVTVYNVSVSFRNCQLYHEKKWDTDLCTRVQNKAFYCQQQG</sequence>
<evidence type="ECO:0000259" key="2">
    <source>
        <dbReference type="Pfam" id="PF03372"/>
    </source>
</evidence>
<dbReference type="AlphaFoldDB" id="A0A9D4R5U7"/>
<gene>
    <name evidence="3" type="ORF">DPMN_097562</name>
</gene>
<reference evidence="3" key="2">
    <citation type="submission" date="2020-11" db="EMBL/GenBank/DDBJ databases">
        <authorList>
            <person name="McCartney M.A."/>
            <person name="Auch B."/>
            <person name="Kono T."/>
            <person name="Mallez S."/>
            <person name="Becker A."/>
            <person name="Gohl D.M."/>
            <person name="Silverstein K.A.T."/>
            <person name="Koren S."/>
            <person name="Bechman K.B."/>
            <person name="Herman A."/>
            <person name="Abrahante J.E."/>
            <person name="Garbe J."/>
        </authorList>
    </citation>
    <scope>NUCLEOTIDE SEQUENCE</scope>
    <source>
        <strain evidence="3">Duluth1</strain>
        <tissue evidence="3">Whole animal</tissue>
    </source>
</reference>
<keyword evidence="4" id="KW-1185">Reference proteome</keyword>
<dbReference type="InterPro" id="IPR005135">
    <property type="entry name" value="Endo/exonuclease/phosphatase"/>
</dbReference>
<dbReference type="Proteomes" id="UP000828390">
    <property type="component" value="Unassembled WGS sequence"/>
</dbReference>
<feature type="domain" description="Endonuclease/exonuclease/phosphatase" evidence="2">
    <location>
        <begin position="297"/>
        <end position="362"/>
    </location>
</feature>
<dbReference type="SUPFAM" id="SSF56219">
    <property type="entry name" value="DNase I-like"/>
    <property type="match status" value="1"/>
</dbReference>
<evidence type="ECO:0000256" key="1">
    <source>
        <dbReference type="SAM" id="MobiDB-lite"/>
    </source>
</evidence>
<organism evidence="3 4">
    <name type="scientific">Dreissena polymorpha</name>
    <name type="common">Zebra mussel</name>
    <name type="synonym">Mytilus polymorpha</name>
    <dbReference type="NCBI Taxonomy" id="45954"/>
    <lineage>
        <taxon>Eukaryota</taxon>
        <taxon>Metazoa</taxon>
        <taxon>Spiralia</taxon>
        <taxon>Lophotrochozoa</taxon>
        <taxon>Mollusca</taxon>
        <taxon>Bivalvia</taxon>
        <taxon>Autobranchia</taxon>
        <taxon>Heteroconchia</taxon>
        <taxon>Euheterodonta</taxon>
        <taxon>Imparidentia</taxon>
        <taxon>Neoheterodontei</taxon>
        <taxon>Myida</taxon>
        <taxon>Dreissenoidea</taxon>
        <taxon>Dreissenidae</taxon>
        <taxon>Dreissena</taxon>
    </lineage>
</organism>
<evidence type="ECO:0000313" key="4">
    <source>
        <dbReference type="Proteomes" id="UP000828390"/>
    </source>
</evidence>
<protein>
    <recommendedName>
        <fullName evidence="2">Endonuclease/exonuclease/phosphatase domain-containing protein</fullName>
    </recommendedName>
</protein>
<dbReference type="GO" id="GO:0000175">
    <property type="term" value="F:3'-5'-RNA exonuclease activity"/>
    <property type="evidence" value="ECO:0007669"/>
    <property type="project" value="TreeGrafter"/>
</dbReference>
<dbReference type="EMBL" id="JAIWYP010000003">
    <property type="protein sequence ID" value="KAH3855002.1"/>
    <property type="molecule type" value="Genomic_DNA"/>
</dbReference>
<name>A0A9D4R5U7_DREPO</name>
<dbReference type="PANTHER" id="PTHR12121:SF34">
    <property type="entry name" value="PROTEIN ANGEL"/>
    <property type="match status" value="1"/>
</dbReference>
<dbReference type="PANTHER" id="PTHR12121">
    <property type="entry name" value="CARBON CATABOLITE REPRESSOR PROTEIN 4"/>
    <property type="match status" value="1"/>
</dbReference>
<evidence type="ECO:0000313" key="3">
    <source>
        <dbReference type="EMBL" id="KAH3855002.1"/>
    </source>
</evidence>
<feature type="compositionally biased region" description="Polar residues" evidence="1">
    <location>
        <begin position="102"/>
        <end position="111"/>
    </location>
</feature>
<dbReference type="InterPro" id="IPR050410">
    <property type="entry name" value="CCR4/nocturin_mRNA_transcr"/>
</dbReference>
<dbReference type="Pfam" id="PF03372">
    <property type="entry name" value="Exo_endo_phos"/>
    <property type="match status" value="1"/>
</dbReference>
<comment type="caution">
    <text evidence="3">The sequence shown here is derived from an EMBL/GenBank/DDBJ whole genome shotgun (WGS) entry which is preliminary data.</text>
</comment>
<feature type="region of interest" description="Disordered" evidence="1">
    <location>
        <begin position="91"/>
        <end position="121"/>
    </location>
</feature>
<reference evidence="3" key="1">
    <citation type="journal article" date="2019" name="bioRxiv">
        <title>The Genome of the Zebra Mussel, Dreissena polymorpha: A Resource for Invasive Species Research.</title>
        <authorList>
            <person name="McCartney M.A."/>
            <person name="Auch B."/>
            <person name="Kono T."/>
            <person name="Mallez S."/>
            <person name="Zhang Y."/>
            <person name="Obille A."/>
            <person name="Becker A."/>
            <person name="Abrahante J.E."/>
            <person name="Garbe J."/>
            <person name="Badalamenti J.P."/>
            <person name="Herman A."/>
            <person name="Mangelson H."/>
            <person name="Liachko I."/>
            <person name="Sullivan S."/>
            <person name="Sone E.D."/>
            <person name="Koren S."/>
            <person name="Silverstein K.A.T."/>
            <person name="Beckman K.B."/>
            <person name="Gohl D.M."/>
        </authorList>
    </citation>
    <scope>NUCLEOTIDE SEQUENCE</scope>
    <source>
        <strain evidence="3">Duluth1</strain>
        <tissue evidence="3">Whole animal</tissue>
    </source>
</reference>
<accession>A0A9D4R5U7</accession>
<dbReference type="Gene3D" id="3.60.10.10">
    <property type="entry name" value="Endonuclease/exonuclease/phosphatase"/>
    <property type="match status" value="1"/>
</dbReference>